<keyword evidence="2" id="KW-1185">Reference proteome</keyword>
<dbReference type="Proteomes" id="UP000479710">
    <property type="component" value="Unassembled WGS sequence"/>
</dbReference>
<evidence type="ECO:0000313" key="2">
    <source>
        <dbReference type="Proteomes" id="UP000479710"/>
    </source>
</evidence>
<dbReference type="EMBL" id="SPHZ02000005">
    <property type="protein sequence ID" value="KAF0920184.1"/>
    <property type="molecule type" value="Genomic_DNA"/>
</dbReference>
<accession>A0A6G1E6X5</accession>
<gene>
    <name evidence="1" type="ORF">E2562_033737</name>
</gene>
<protein>
    <submittedName>
        <fullName evidence="1">Uncharacterized protein</fullName>
    </submittedName>
</protein>
<organism evidence="1 2">
    <name type="scientific">Oryza meyeriana var. granulata</name>
    <dbReference type="NCBI Taxonomy" id="110450"/>
    <lineage>
        <taxon>Eukaryota</taxon>
        <taxon>Viridiplantae</taxon>
        <taxon>Streptophyta</taxon>
        <taxon>Embryophyta</taxon>
        <taxon>Tracheophyta</taxon>
        <taxon>Spermatophyta</taxon>
        <taxon>Magnoliopsida</taxon>
        <taxon>Liliopsida</taxon>
        <taxon>Poales</taxon>
        <taxon>Poaceae</taxon>
        <taxon>BOP clade</taxon>
        <taxon>Oryzoideae</taxon>
        <taxon>Oryzeae</taxon>
        <taxon>Oryzinae</taxon>
        <taxon>Oryza</taxon>
        <taxon>Oryza meyeriana</taxon>
    </lineage>
</organism>
<reference evidence="1 2" key="1">
    <citation type="submission" date="2019-11" db="EMBL/GenBank/DDBJ databases">
        <title>Whole genome sequence of Oryza granulata.</title>
        <authorList>
            <person name="Li W."/>
        </authorList>
    </citation>
    <scope>NUCLEOTIDE SEQUENCE [LARGE SCALE GENOMIC DNA]</scope>
    <source>
        <strain evidence="2">cv. Menghai</strain>
        <tissue evidence="1">Leaf</tissue>
    </source>
</reference>
<evidence type="ECO:0000313" key="1">
    <source>
        <dbReference type="EMBL" id="KAF0920184.1"/>
    </source>
</evidence>
<name>A0A6G1E6X5_9ORYZ</name>
<comment type="caution">
    <text evidence="1">The sequence shown here is derived from an EMBL/GenBank/DDBJ whole genome shotgun (WGS) entry which is preliminary data.</text>
</comment>
<proteinExistence type="predicted"/>
<dbReference type="AlphaFoldDB" id="A0A6G1E6X5"/>
<sequence length="74" mass="8735">MAYMPSQPRTPRVASGRSKSLLRLRCGWRVCLLHLQYLLRLLRLLGLLDLLLWLPVNVELLCDVRHYLLRLLLL</sequence>